<evidence type="ECO:0000256" key="4">
    <source>
        <dbReference type="ARBA" id="ARBA00022679"/>
    </source>
</evidence>
<feature type="domain" description="Carbohydrate kinase PfkB" evidence="13">
    <location>
        <begin position="1"/>
        <end position="284"/>
    </location>
</feature>
<dbReference type="PANTHER" id="PTHR10584">
    <property type="entry name" value="SUGAR KINASE"/>
    <property type="match status" value="1"/>
</dbReference>
<reference evidence="14 15" key="1">
    <citation type="submission" date="2016-10" db="EMBL/GenBank/DDBJ databases">
        <authorList>
            <person name="de Groot N.N."/>
        </authorList>
    </citation>
    <scope>NUCLEOTIDE SEQUENCE [LARGE SCALE GENOMIC DNA]</scope>
    <source>
        <strain evidence="14 15">DSM 27630</strain>
    </source>
</reference>
<dbReference type="GO" id="GO:0005524">
    <property type="term" value="F:ATP binding"/>
    <property type="evidence" value="ECO:0007669"/>
    <property type="project" value="UniProtKB-UniRule"/>
</dbReference>
<dbReference type="AlphaFoldDB" id="A0A1I3AY01"/>
<proteinExistence type="inferred from homology"/>
<feature type="binding site" evidence="12">
    <location>
        <position position="266"/>
    </location>
    <ligand>
        <name>ATP</name>
        <dbReference type="ChEBI" id="CHEBI:30616"/>
    </ligand>
</feature>
<evidence type="ECO:0000259" key="13">
    <source>
        <dbReference type="Pfam" id="PF00294"/>
    </source>
</evidence>
<dbReference type="GO" id="GO:0019303">
    <property type="term" value="P:D-ribose catabolic process"/>
    <property type="evidence" value="ECO:0007669"/>
    <property type="project" value="UniProtKB-UniRule"/>
</dbReference>
<dbReference type="CDD" id="cd01174">
    <property type="entry name" value="ribokinase"/>
    <property type="match status" value="1"/>
</dbReference>
<dbReference type="EMBL" id="FOQE01000002">
    <property type="protein sequence ID" value="SFH54923.1"/>
    <property type="molecule type" value="Genomic_DNA"/>
</dbReference>
<keyword evidence="10 12" id="KW-0630">Potassium</keyword>
<feature type="binding site" evidence="12">
    <location>
        <begin position="241"/>
        <end position="242"/>
    </location>
    <ligand>
        <name>ATP</name>
        <dbReference type="ChEBI" id="CHEBI:30616"/>
    </ligand>
</feature>
<keyword evidence="15" id="KW-1185">Reference proteome</keyword>
<keyword evidence="9 12" id="KW-0460">Magnesium</keyword>
<evidence type="ECO:0000256" key="12">
    <source>
        <dbReference type="HAMAP-Rule" id="MF_01987"/>
    </source>
</evidence>
<evidence type="ECO:0000256" key="7">
    <source>
        <dbReference type="ARBA" id="ARBA00022777"/>
    </source>
</evidence>
<dbReference type="GO" id="GO:0046872">
    <property type="term" value="F:metal ion binding"/>
    <property type="evidence" value="ECO:0007669"/>
    <property type="project" value="UniProtKB-KW"/>
</dbReference>
<dbReference type="UniPathway" id="UPA00916">
    <property type="reaction ID" value="UER00889"/>
</dbReference>
<evidence type="ECO:0000313" key="14">
    <source>
        <dbReference type="EMBL" id="SFH54923.1"/>
    </source>
</evidence>
<dbReference type="HAMAP" id="MF_01987">
    <property type="entry name" value="Ribokinase"/>
    <property type="match status" value="1"/>
</dbReference>
<evidence type="ECO:0000313" key="15">
    <source>
        <dbReference type="Proteomes" id="UP000198668"/>
    </source>
</evidence>
<keyword evidence="5 12" id="KW-0479">Metal-binding</keyword>
<comment type="catalytic activity">
    <reaction evidence="12">
        <text>D-ribose + ATP = D-ribose 5-phosphate + ADP + H(+)</text>
        <dbReference type="Rhea" id="RHEA:13697"/>
        <dbReference type="ChEBI" id="CHEBI:15378"/>
        <dbReference type="ChEBI" id="CHEBI:30616"/>
        <dbReference type="ChEBI" id="CHEBI:47013"/>
        <dbReference type="ChEBI" id="CHEBI:78346"/>
        <dbReference type="ChEBI" id="CHEBI:456216"/>
        <dbReference type="EC" id="2.7.1.15"/>
    </reaction>
</comment>
<evidence type="ECO:0000256" key="10">
    <source>
        <dbReference type="ARBA" id="ARBA00022958"/>
    </source>
</evidence>
<feature type="binding site" evidence="12">
    <location>
        <position position="277"/>
    </location>
    <ligand>
        <name>K(+)</name>
        <dbReference type="ChEBI" id="CHEBI:29103"/>
    </ligand>
</feature>
<dbReference type="PRINTS" id="PR00990">
    <property type="entry name" value="RIBOKINASE"/>
</dbReference>
<dbReference type="InterPro" id="IPR002139">
    <property type="entry name" value="Ribo/fructo_kinase"/>
</dbReference>
<dbReference type="Proteomes" id="UP000198668">
    <property type="component" value="Unassembled WGS sequence"/>
</dbReference>
<evidence type="ECO:0000256" key="5">
    <source>
        <dbReference type="ARBA" id="ARBA00022723"/>
    </source>
</evidence>
<dbReference type="Pfam" id="PF00294">
    <property type="entry name" value="PfkB"/>
    <property type="match status" value="1"/>
</dbReference>
<evidence type="ECO:0000256" key="11">
    <source>
        <dbReference type="ARBA" id="ARBA00023277"/>
    </source>
</evidence>
<comment type="function">
    <text evidence="12">Catalyzes the phosphorylation of ribose at O-5 in a reaction requiring ATP and magnesium. The resulting D-ribose-5-phosphate can then be used either for sythesis of nucleotides, histidine, and tryptophan, or as a component of the pentose phosphate pathway.</text>
</comment>
<feature type="binding site" evidence="12">
    <location>
        <position position="236"/>
    </location>
    <ligand>
        <name>K(+)</name>
        <dbReference type="ChEBI" id="CHEBI:29103"/>
    </ligand>
</feature>
<feature type="binding site" evidence="12">
    <location>
        <position position="275"/>
    </location>
    <ligand>
        <name>K(+)</name>
        <dbReference type="ChEBI" id="CHEBI:29103"/>
    </ligand>
</feature>
<accession>A0A1I3AY01</accession>
<comment type="activity regulation">
    <text evidence="12">Activated by a monovalent cation that binds near, but not in, the active site. The most likely occupant of the site in vivo is potassium. Ion binding induces a conformational change that may alter substrate affinity.</text>
</comment>
<comment type="subcellular location">
    <subcellularLocation>
        <location evidence="12">Cytoplasm</location>
    </subcellularLocation>
</comment>
<dbReference type="InterPro" id="IPR011877">
    <property type="entry name" value="Ribokinase"/>
</dbReference>
<comment type="pathway">
    <text evidence="12">Carbohydrate metabolism; D-ribose degradation; D-ribose 5-phosphate from beta-D-ribopyranose: step 2/2.</text>
</comment>
<dbReference type="EC" id="2.7.1.15" evidence="2 12"/>
<evidence type="ECO:0000256" key="6">
    <source>
        <dbReference type="ARBA" id="ARBA00022741"/>
    </source>
</evidence>
<comment type="cofactor">
    <cofactor evidence="12">
        <name>Mg(2+)</name>
        <dbReference type="ChEBI" id="CHEBI:18420"/>
    </cofactor>
    <text evidence="12">Requires a divalent cation, most likely magnesium in vivo, as an electrophilic catalyst to aid phosphoryl group transfer. It is the chelate of the metal and the nucleotide that is the actual substrate.</text>
</comment>
<evidence type="ECO:0000256" key="1">
    <source>
        <dbReference type="ARBA" id="ARBA00005380"/>
    </source>
</evidence>
<name>A0A1I3AY01_9LACT</name>
<keyword evidence="11 12" id="KW-0119">Carbohydrate metabolism</keyword>
<dbReference type="Gene3D" id="3.40.1190.20">
    <property type="match status" value="1"/>
</dbReference>
<comment type="subunit">
    <text evidence="12">Homodimer.</text>
</comment>
<feature type="binding site" evidence="12">
    <location>
        <position position="272"/>
    </location>
    <ligand>
        <name>K(+)</name>
        <dbReference type="ChEBI" id="CHEBI:29103"/>
    </ligand>
</feature>
<dbReference type="OrthoDB" id="9775849at2"/>
<dbReference type="PANTHER" id="PTHR10584:SF166">
    <property type="entry name" value="RIBOKINASE"/>
    <property type="match status" value="1"/>
</dbReference>
<dbReference type="SUPFAM" id="SSF53613">
    <property type="entry name" value="Ribokinase-like"/>
    <property type="match status" value="1"/>
</dbReference>
<comment type="caution">
    <text evidence="12">Lacks conserved residue(s) required for the propagation of feature annotation.</text>
</comment>
<dbReference type="InterPro" id="IPR002173">
    <property type="entry name" value="Carboh/pur_kinase_PfkB_CS"/>
</dbReference>
<evidence type="ECO:0000256" key="3">
    <source>
        <dbReference type="ARBA" id="ARBA00016943"/>
    </source>
</evidence>
<evidence type="ECO:0000256" key="9">
    <source>
        <dbReference type="ARBA" id="ARBA00022842"/>
    </source>
</evidence>
<dbReference type="InterPro" id="IPR029056">
    <property type="entry name" value="Ribokinase-like"/>
</dbReference>
<feature type="binding site" evidence="12">
    <location>
        <position position="139"/>
    </location>
    <ligand>
        <name>substrate</name>
    </ligand>
</feature>
<dbReference type="GO" id="GO:0004747">
    <property type="term" value="F:ribokinase activity"/>
    <property type="evidence" value="ECO:0007669"/>
    <property type="project" value="UniProtKB-UniRule"/>
</dbReference>
<comment type="similarity">
    <text evidence="12">Belongs to the carbohydrate kinase PfkB family. Ribokinase subfamily.</text>
</comment>
<feature type="binding site" evidence="12">
    <location>
        <begin position="210"/>
        <end position="215"/>
    </location>
    <ligand>
        <name>ATP</name>
        <dbReference type="ChEBI" id="CHEBI:30616"/>
    </ligand>
</feature>
<feature type="binding site" evidence="12">
    <location>
        <position position="242"/>
    </location>
    <ligand>
        <name>substrate</name>
    </ligand>
</feature>
<dbReference type="GO" id="GO:0005829">
    <property type="term" value="C:cytosol"/>
    <property type="evidence" value="ECO:0007669"/>
    <property type="project" value="TreeGrafter"/>
</dbReference>
<feature type="binding site" evidence="12">
    <location>
        <begin position="39"/>
        <end position="43"/>
    </location>
    <ligand>
        <name>substrate</name>
    </ligand>
</feature>
<feature type="active site" description="Proton acceptor" evidence="12">
    <location>
        <position position="242"/>
    </location>
</feature>
<dbReference type="RefSeq" id="WP_092090943.1">
    <property type="nucleotide sequence ID" value="NZ_FOQE01000002.1"/>
</dbReference>
<feature type="binding site" evidence="12">
    <location>
        <begin position="11"/>
        <end position="13"/>
    </location>
    <ligand>
        <name>substrate</name>
    </ligand>
</feature>
<keyword evidence="7 12" id="KW-0418">Kinase</keyword>
<comment type="similarity">
    <text evidence="1">Belongs to the carbohydrate kinase pfkB family.</text>
</comment>
<protein>
    <recommendedName>
        <fullName evidence="3 12">Ribokinase</fullName>
        <shortName evidence="12">RK</shortName>
        <ecNumber evidence="2 12">2.7.1.15</ecNumber>
    </recommendedName>
</protein>
<feature type="binding site" evidence="12">
    <location>
        <position position="183"/>
    </location>
    <ligand>
        <name>ATP</name>
        <dbReference type="ChEBI" id="CHEBI:30616"/>
    </ligand>
</feature>
<keyword evidence="4 12" id="KW-0808">Transferase</keyword>
<keyword evidence="12" id="KW-0963">Cytoplasm</keyword>
<dbReference type="PROSITE" id="PS00584">
    <property type="entry name" value="PFKB_KINASES_2"/>
    <property type="match status" value="1"/>
</dbReference>
<evidence type="ECO:0000256" key="8">
    <source>
        <dbReference type="ARBA" id="ARBA00022840"/>
    </source>
</evidence>
<feature type="binding site" evidence="12">
    <location>
        <position position="238"/>
    </location>
    <ligand>
        <name>K(+)</name>
        <dbReference type="ChEBI" id="CHEBI:29103"/>
    </ligand>
</feature>
<evidence type="ECO:0000256" key="2">
    <source>
        <dbReference type="ARBA" id="ARBA00012035"/>
    </source>
</evidence>
<keyword evidence="8 12" id="KW-0067">ATP-binding</keyword>
<dbReference type="NCBIfam" id="TIGR02152">
    <property type="entry name" value="D_ribokin_bact"/>
    <property type="match status" value="1"/>
</dbReference>
<keyword evidence="6 12" id="KW-0547">Nucleotide-binding</keyword>
<dbReference type="PROSITE" id="PS00583">
    <property type="entry name" value="PFKB_KINASES_1"/>
    <property type="match status" value="1"/>
</dbReference>
<dbReference type="InterPro" id="IPR011611">
    <property type="entry name" value="PfkB_dom"/>
</dbReference>
<sequence length="301" mass="32181">MSKIAVIGSISTDFVVTTAKRPEIGETITGIDFTTTYGGKGANQAIACARLGSEVQMIGAVGDDTFGEELIENLAQNRIDTQNVKRVTHLPSGSAHITLLNNDNAIIYIPGANDAVTVEGIDALENTLTACDLVLIQNETPQAVVEKVILTCAEKGIKLLYNPAPARVISPEWLEKVTYLTPNESEFQLMFPKWAVSEGVKQYPNKLFVTLGSKGVLYHDGTAERLVPSYKVQPVDTTGAGDTFNGAFAAAIAAGLPIEESVKFGNLAASLSIQKFGAQGGMPTLAEMKGSPNYEEKWDIE</sequence>
<gene>
    <name evidence="12" type="primary">rbsK</name>
    <name evidence="14" type="ORF">SAMN04489868_102113</name>
</gene>
<organism evidence="14 15">
    <name type="scientific">Pisciglobus halotolerans</name>
    <dbReference type="NCBI Taxonomy" id="745365"/>
    <lineage>
        <taxon>Bacteria</taxon>
        <taxon>Bacillati</taxon>
        <taxon>Bacillota</taxon>
        <taxon>Bacilli</taxon>
        <taxon>Lactobacillales</taxon>
        <taxon>Carnobacteriaceae</taxon>
    </lineage>
</organism>